<name>A0ABS5U776_9BACT</name>
<evidence type="ECO:0000313" key="7">
    <source>
        <dbReference type="Proteomes" id="UP000784128"/>
    </source>
</evidence>
<sequence length="160" mass="17878">MKKLILSLMALFLVVLIGLYAVVLYNGPRMRVQQHIRAFQAILPAVPPGTVTTDWPDANRPVLQIPVTGSMSGLERGRVYYHYYCVFCHGEKGDGRGPVGQSYVPVPANLTELRIRQYNDTELLRAMLTGNGHEPVLKRVVDPQHVRDLAVFVRSLGVVQ</sequence>
<evidence type="ECO:0000259" key="5">
    <source>
        <dbReference type="PROSITE" id="PS51007"/>
    </source>
</evidence>
<gene>
    <name evidence="6" type="ORF">KJB30_06940</name>
</gene>
<evidence type="ECO:0000313" key="6">
    <source>
        <dbReference type="EMBL" id="MBT1071511.1"/>
    </source>
</evidence>
<evidence type="ECO:0000256" key="4">
    <source>
        <dbReference type="PROSITE-ProRule" id="PRU00433"/>
    </source>
</evidence>
<feature type="domain" description="Cytochrome c" evidence="5">
    <location>
        <begin position="72"/>
        <end position="157"/>
    </location>
</feature>
<dbReference type="InterPro" id="IPR036909">
    <property type="entry name" value="Cyt_c-like_dom_sf"/>
</dbReference>
<organism evidence="6 7">
    <name type="scientific">Pelotalea chapellei</name>
    <dbReference type="NCBI Taxonomy" id="44671"/>
    <lineage>
        <taxon>Bacteria</taxon>
        <taxon>Pseudomonadati</taxon>
        <taxon>Thermodesulfobacteriota</taxon>
        <taxon>Desulfuromonadia</taxon>
        <taxon>Geobacterales</taxon>
        <taxon>Geobacteraceae</taxon>
        <taxon>Pelotalea</taxon>
    </lineage>
</organism>
<keyword evidence="1 4" id="KW-0349">Heme</keyword>
<keyword evidence="2 4" id="KW-0479">Metal-binding</keyword>
<dbReference type="EMBL" id="JAHDYS010000005">
    <property type="protein sequence ID" value="MBT1071511.1"/>
    <property type="molecule type" value="Genomic_DNA"/>
</dbReference>
<comment type="caution">
    <text evidence="6">The sequence shown here is derived from an EMBL/GenBank/DDBJ whole genome shotgun (WGS) entry which is preliminary data.</text>
</comment>
<keyword evidence="7" id="KW-1185">Reference proteome</keyword>
<evidence type="ECO:0000256" key="1">
    <source>
        <dbReference type="ARBA" id="ARBA00022617"/>
    </source>
</evidence>
<evidence type="ECO:0000256" key="3">
    <source>
        <dbReference type="ARBA" id="ARBA00023004"/>
    </source>
</evidence>
<dbReference type="Proteomes" id="UP000784128">
    <property type="component" value="Unassembled WGS sequence"/>
</dbReference>
<accession>A0ABS5U776</accession>
<evidence type="ECO:0000256" key="2">
    <source>
        <dbReference type="ARBA" id="ARBA00022723"/>
    </source>
</evidence>
<dbReference type="InterPro" id="IPR009056">
    <property type="entry name" value="Cyt_c-like_dom"/>
</dbReference>
<dbReference type="PROSITE" id="PS51007">
    <property type="entry name" value="CYTC"/>
    <property type="match status" value="1"/>
</dbReference>
<proteinExistence type="predicted"/>
<reference evidence="6 7" key="1">
    <citation type="submission" date="2021-05" db="EMBL/GenBank/DDBJ databases">
        <title>The draft genome of Geobacter chapellei DSM 13688.</title>
        <authorList>
            <person name="Xu Z."/>
            <person name="Masuda Y."/>
            <person name="Itoh H."/>
            <person name="Senoo K."/>
        </authorList>
    </citation>
    <scope>NUCLEOTIDE SEQUENCE [LARGE SCALE GENOMIC DNA]</scope>
    <source>
        <strain evidence="6 7">DSM 13688</strain>
    </source>
</reference>
<protein>
    <submittedName>
        <fullName evidence="6">Cytochrome C</fullName>
    </submittedName>
</protein>
<keyword evidence="3 4" id="KW-0408">Iron</keyword>
<dbReference type="RefSeq" id="WP_214297294.1">
    <property type="nucleotide sequence ID" value="NZ_JAHDYS010000005.1"/>
</dbReference>
<dbReference type="SUPFAM" id="SSF46626">
    <property type="entry name" value="Cytochrome c"/>
    <property type="match status" value="1"/>
</dbReference>
<dbReference type="Gene3D" id="1.10.760.10">
    <property type="entry name" value="Cytochrome c-like domain"/>
    <property type="match status" value="1"/>
</dbReference>